<organism evidence="2 3">
    <name type="scientific">Fusarium solani</name>
    <name type="common">Filamentous fungus</name>
    <dbReference type="NCBI Taxonomy" id="169388"/>
    <lineage>
        <taxon>Eukaryota</taxon>
        <taxon>Fungi</taxon>
        <taxon>Dikarya</taxon>
        <taxon>Ascomycota</taxon>
        <taxon>Pezizomycotina</taxon>
        <taxon>Sordariomycetes</taxon>
        <taxon>Hypocreomycetidae</taxon>
        <taxon>Hypocreales</taxon>
        <taxon>Nectriaceae</taxon>
        <taxon>Fusarium</taxon>
        <taxon>Fusarium solani species complex</taxon>
    </lineage>
</organism>
<keyword evidence="3" id="KW-1185">Reference proteome</keyword>
<comment type="caution">
    <text evidence="2">The sequence shown here is derived from an EMBL/GenBank/DDBJ whole genome shotgun (WGS) entry which is preliminary data.</text>
</comment>
<evidence type="ECO:0000256" key="1">
    <source>
        <dbReference type="SAM" id="MobiDB-lite"/>
    </source>
</evidence>
<proteinExistence type="predicted"/>
<feature type="compositionally biased region" description="Basic residues" evidence="1">
    <location>
        <begin position="135"/>
        <end position="145"/>
    </location>
</feature>
<sequence>MGQQLRFHLFHFLLANIDTSQLGGSALIFHHSSFTHHFHLPPSASLSDVIQDIFLPVYIEGIGSGLGVIKIEHYRNRSSCTSQHQLAWRNGASGADCFRPKDASSHRVRVGVDNWSRVGNQDPRLAVWDSCNSRNHPHHTRRRNSLYRGRSSLEAHQLRPRDRRQTTAMERQWSSQSCLGNDANTSAAREETRKETTTGKGTCRQNGRGHSRTFEAWISKGECCKKRFTWC</sequence>
<evidence type="ECO:0000313" key="2">
    <source>
        <dbReference type="EMBL" id="KAH7272262.1"/>
    </source>
</evidence>
<evidence type="ECO:0000313" key="3">
    <source>
        <dbReference type="Proteomes" id="UP000736672"/>
    </source>
</evidence>
<feature type="compositionally biased region" description="Basic and acidic residues" evidence="1">
    <location>
        <begin position="188"/>
        <end position="197"/>
    </location>
</feature>
<name>A0A9P9L1E0_FUSSL</name>
<feature type="region of interest" description="Disordered" evidence="1">
    <location>
        <begin position="132"/>
        <end position="209"/>
    </location>
</feature>
<gene>
    <name evidence="2" type="ORF">B0J15DRAFT_481329</name>
</gene>
<feature type="compositionally biased region" description="Polar residues" evidence="1">
    <location>
        <begin position="166"/>
        <end position="187"/>
    </location>
</feature>
<feature type="compositionally biased region" description="Basic and acidic residues" evidence="1">
    <location>
        <begin position="151"/>
        <end position="165"/>
    </location>
</feature>
<dbReference type="EMBL" id="JAGTJS010000003">
    <property type="protein sequence ID" value="KAH7272262.1"/>
    <property type="molecule type" value="Genomic_DNA"/>
</dbReference>
<reference evidence="2" key="1">
    <citation type="journal article" date="2021" name="Nat. Commun.">
        <title>Genetic determinants of endophytism in the Arabidopsis root mycobiome.</title>
        <authorList>
            <person name="Mesny F."/>
            <person name="Miyauchi S."/>
            <person name="Thiergart T."/>
            <person name="Pickel B."/>
            <person name="Atanasova L."/>
            <person name="Karlsson M."/>
            <person name="Huettel B."/>
            <person name="Barry K.W."/>
            <person name="Haridas S."/>
            <person name="Chen C."/>
            <person name="Bauer D."/>
            <person name="Andreopoulos W."/>
            <person name="Pangilinan J."/>
            <person name="LaButti K."/>
            <person name="Riley R."/>
            <person name="Lipzen A."/>
            <person name="Clum A."/>
            <person name="Drula E."/>
            <person name="Henrissat B."/>
            <person name="Kohler A."/>
            <person name="Grigoriev I.V."/>
            <person name="Martin F.M."/>
            <person name="Hacquard S."/>
        </authorList>
    </citation>
    <scope>NUCLEOTIDE SEQUENCE</scope>
    <source>
        <strain evidence="2">FSSC 5 MPI-SDFR-AT-0091</strain>
    </source>
</reference>
<accession>A0A9P9L1E0</accession>
<dbReference type="AlphaFoldDB" id="A0A9P9L1E0"/>
<protein>
    <submittedName>
        <fullName evidence="2">Uncharacterized protein</fullName>
    </submittedName>
</protein>
<dbReference type="Proteomes" id="UP000736672">
    <property type="component" value="Unassembled WGS sequence"/>
</dbReference>